<evidence type="ECO:0000256" key="1">
    <source>
        <dbReference type="ARBA" id="ARBA00004127"/>
    </source>
</evidence>
<evidence type="ECO:0000313" key="8">
    <source>
        <dbReference type="EMBL" id="OQR97274.1"/>
    </source>
</evidence>
<evidence type="ECO:0000256" key="3">
    <source>
        <dbReference type="ARBA" id="ARBA00022692"/>
    </source>
</evidence>
<dbReference type="GO" id="GO:0015184">
    <property type="term" value="F:L-cystine transmembrane transporter activity"/>
    <property type="evidence" value="ECO:0007669"/>
    <property type="project" value="TreeGrafter"/>
</dbReference>
<keyword evidence="2" id="KW-0813">Transport</keyword>
<comment type="subcellular location">
    <subcellularLocation>
        <location evidence="1">Endomembrane system</location>
        <topology evidence="1">Multi-pass membrane protein</topology>
    </subcellularLocation>
</comment>
<dbReference type="PANTHER" id="PTHR13131:SF5">
    <property type="entry name" value="CYSTINOSIN"/>
    <property type="match status" value="1"/>
</dbReference>
<dbReference type="Pfam" id="PF04193">
    <property type="entry name" value="PQ-loop"/>
    <property type="match status" value="2"/>
</dbReference>
<feature type="transmembrane region" description="Helical" evidence="7">
    <location>
        <begin position="50"/>
        <end position="70"/>
    </location>
</feature>
<feature type="transmembrane region" description="Helical" evidence="7">
    <location>
        <begin position="21"/>
        <end position="44"/>
    </location>
</feature>
<evidence type="ECO:0008006" key="10">
    <source>
        <dbReference type="Google" id="ProtNLM"/>
    </source>
</evidence>
<evidence type="ECO:0000313" key="9">
    <source>
        <dbReference type="Proteomes" id="UP000243217"/>
    </source>
</evidence>
<proteinExistence type="predicted"/>
<evidence type="ECO:0000256" key="7">
    <source>
        <dbReference type="SAM" id="Phobius"/>
    </source>
</evidence>
<feature type="transmembrane region" description="Helical" evidence="7">
    <location>
        <begin position="183"/>
        <end position="203"/>
    </location>
</feature>
<evidence type="ECO:0000256" key="4">
    <source>
        <dbReference type="ARBA" id="ARBA00022737"/>
    </source>
</evidence>
<organism evidence="8 9">
    <name type="scientific">Thraustotheca clavata</name>
    <dbReference type="NCBI Taxonomy" id="74557"/>
    <lineage>
        <taxon>Eukaryota</taxon>
        <taxon>Sar</taxon>
        <taxon>Stramenopiles</taxon>
        <taxon>Oomycota</taxon>
        <taxon>Saprolegniomycetes</taxon>
        <taxon>Saprolegniales</taxon>
        <taxon>Achlyaceae</taxon>
        <taxon>Thraustotheca</taxon>
    </lineage>
</organism>
<dbReference type="SMART" id="SM00679">
    <property type="entry name" value="CTNS"/>
    <property type="match status" value="2"/>
</dbReference>
<feature type="transmembrane region" description="Helical" evidence="7">
    <location>
        <begin position="150"/>
        <end position="171"/>
    </location>
</feature>
<dbReference type="PANTHER" id="PTHR13131">
    <property type="entry name" value="CYSTINOSIN"/>
    <property type="match status" value="1"/>
</dbReference>
<keyword evidence="9" id="KW-1185">Reference proteome</keyword>
<dbReference type="GO" id="GO:0012505">
    <property type="term" value="C:endomembrane system"/>
    <property type="evidence" value="ECO:0007669"/>
    <property type="project" value="UniProtKB-SubCell"/>
</dbReference>
<dbReference type="InterPro" id="IPR006603">
    <property type="entry name" value="PQ-loop_rpt"/>
</dbReference>
<feature type="transmembrane region" description="Helical" evidence="7">
    <location>
        <begin position="247"/>
        <end position="270"/>
    </location>
</feature>
<reference evidence="8 9" key="1">
    <citation type="journal article" date="2014" name="Genome Biol. Evol.">
        <title>The secreted proteins of Achlya hypogyna and Thraustotheca clavata identify the ancestral oomycete secretome and reveal gene acquisitions by horizontal gene transfer.</title>
        <authorList>
            <person name="Misner I."/>
            <person name="Blouin N."/>
            <person name="Leonard G."/>
            <person name="Richards T.A."/>
            <person name="Lane C.E."/>
        </authorList>
    </citation>
    <scope>NUCLEOTIDE SEQUENCE [LARGE SCALE GENOMIC DNA]</scope>
    <source>
        <strain evidence="8 9">ATCC 34112</strain>
    </source>
</reference>
<feature type="transmembrane region" description="Helical" evidence="7">
    <location>
        <begin position="91"/>
        <end position="111"/>
    </location>
</feature>
<dbReference type="Gene3D" id="1.20.1280.290">
    <property type="match status" value="1"/>
</dbReference>
<feature type="transmembrane region" description="Helical" evidence="7">
    <location>
        <begin position="215"/>
        <end position="235"/>
    </location>
</feature>
<name>A0A1V9ZH08_9STRA</name>
<protein>
    <recommendedName>
        <fullName evidence="10">Lysosomal Cystine Transporter (LCT) Family</fullName>
    </recommendedName>
</protein>
<dbReference type="AlphaFoldDB" id="A0A1V9ZH08"/>
<dbReference type="Proteomes" id="UP000243217">
    <property type="component" value="Unassembled WGS sequence"/>
</dbReference>
<dbReference type="OrthoDB" id="75720at2759"/>
<gene>
    <name evidence="8" type="ORF">THRCLA_07037</name>
</gene>
<feature type="transmembrane region" description="Helical" evidence="7">
    <location>
        <begin position="117"/>
        <end position="138"/>
    </location>
</feature>
<dbReference type="InterPro" id="IPR005282">
    <property type="entry name" value="LC_transporter"/>
</dbReference>
<dbReference type="EMBL" id="JNBS01001923">
    <property type="protein sequence ID" value="OQR97274.1"/>
    <property type="molecule type" value="Genomic_DNA"/>
</dbReference>
<evidence type="ECO:0000256" key="2">
    <source>
        <dbReference type="ARBA" id="ARBA00022448"/>
    </source>
</evidence>
<evidence type="ECO:0000256" key="6">
    <source>
        <dbReference type="ARBA" id="ARBA00023136"/>
    </source>
</evidence>
<sequence length="290" mass="32725">MVAIELNPTRKPPSCEEIHPIVAVTQPYAGLLGLVVILAFGALLGCGEQGNQTAAIMSWIATLASTLRLYPQLFSNWRRRSVDGLSLDMQVYSVFGFGTYSLFNYGIAWTTMRDTNAMLSCMGAYANLHALLVSLLVLYQCTVYNHNNQVVSTMCQVIVCGAFIITILFVILNNLVTIEFLSWSNFIDMMCYLHVFMTMIKYAPQVELQCRRQSTIGFSIFGVLYDLIFGLSTLASLFLNGLTPHDLWLFVIAWVTIAYNTIFIAQHYVLYRNRDDGSLQERRALIYLRA</sequence>
<keyword evidence="5 7" id="KW-1133">Transmembrane helix</keyword>
<accession>A0A1V9ZH08</accession>
<evidence type="ECO:0000256" key="5">
    <source>
        <dbReference type="ARBA" id="ARBA00022989"/>
    </source>
</evidence>
<dbReference type="GO" id="GO:0005774">
    <property type="term" value="C:vacuolar membrane"/>
    <property type="evidence" value="ECO:0007669"/>
    <property type="project" value="TreeGrafter"/>
</dbReference>
<comment type="caution">
    <text evidence="8">The sequence shown here is derived from an EMBL/GenBank/DDBJ whole genome shotgun (WGS) entry which is preliminary data.</text>
</comment>
<keyword evidence="4" id="KW-0677">Repeat</keyword>
<keyword evidence="3 7" id="KW-0812">Transmembrane</keyword>
<keyword evidence="6 7" id="KW-0472">Membrane</keyword>